<keyword evidence="1" id="KW-0812">Transmembrane</keyword>
<organism evidence="2 3">
    <name type="scientific">Neoroseomonas lacus</name>
    <dbReference type="NCBI Taxonomy" id="287609"/>
    <lineage>
        <taxon>Bacteria</taxon>
        <taxon>Pseudomonadati</taxon>
        <taxon>Pseudomonadota</taxon>
        <taxon>Alphaproteobacteria</taxon>
        <taxon>Acetobacterales</taxon>
        <taxon>Acetobacteraceae</taxon>
        <taxon>Neoroseomonas</taxon>
    </lineage>
</organism>
<evidence type="ECO:0000313" key="2">
    <source>
        <dbReference type="EMBL" id="GGJ08803.1"/>
    </source>
</evidence>
<evidence type="ECO:0000313" key="3">
    <source>
        <dbReference type="Proteomes" id="UP000661507"/>
    </source>
</evidence>
<name>A0A917KEE8_9PROT</name>
<sequence>MPAFRKLLNGIAAGISAKRGVSSAEYAILAVAIVFVVGAAIRAYNLNNPMTYAGDTLTSMQSSVITTGR</sequence>
<reference evidence="2" key="2">
    <citation type="submission" date="2020-09" db="EMBL/GenBank/DDBJ databases">
        <authorList>
            <person name="Sun Q."/>
            <person name="Zhou Y."/>
        </authorList>
    </citation>
    <scope>NUCLEOTIDE SEQUENCE</scope>
    <source>
        <strain evidence="2">CGMCC 1.3617</strain>
    </source>
</reference>
<keyword evidence="3" id="KW-1185">Reference proteome</keyword>
<dbReference type="EMBL" id="BMKW01000003">
    <property type="protein sequence ID" value="GGJ08803.1"/>
    <property type="molecule type" value="Genomic_DNA"/>
</dbReference>
<gene>
    <name evidence="2" type="ORF">GCM10011320_14700</name>
</gene>
<reference evidence="2" key="1">
    <citation type="journal article" date="2014" name="Int. J. Syst. Evol. Microbiol.">
        <title>Complete genome sequence of Corynebacterium casei LMG S-19264T (=DSM 44701T), isolated from a smear-ripened cheese.</title>
        <authorList>
            <consortium name="US DOE Joint Genome Institute (JGI-PGF)"/>
            <person name="Walter F."/>
            <person name="Albersmeier A."/>
            <person name="Kalinowski J."/>
            <person name="Ruckert C."/>
        </authorList>
    </citation>
    <scope>NUCLEOTIDE SEQUENCE</scope>
    <source>
        <strain evidence="2">CGMCC 1.3617</strain>
    </source>
</reference>
<dbReference type="AlphaFoldDB" id="A0A917KEE8"/>
<evidence type="ECO:0008006" key="4">
    <source>
        <dbReference type="Google" id="ProtNLM"/>
    </source>
</evidence>
<dbReference type="Proteomes" id="UP000661507">
    <property type="component" value="Unassembled WGS sequence"/>
</dbReference>
<proteinExistence type="predicted"/>
<keyword evidence="1" id="KW-0472">Membrane</keyword>
<evidence type="ECO:0000256" key="1">
    <source>
        <dbReference type="SAM" id="Phobius"/>
    </source>
</evidence>
<accession>A0A917KEE8</accession>
<keyword evidence="1" id="KW-1133">Transmembrane helix</keyword>
<protein>
    <recommendedName>
        <fullName evidence="4">Flp family type IVb pilin</fullName>
    </recommendedName>
</protein>
<comment type="caution">
    <text evidence="2">The sequence shown here is derived from an EMBL/GenBank/DDBJ whole genome shotgun (WGS) entry which is preliminary data.</text>
</comment>
<feature type="transmembrane region" description="Helical" evidence="1">
    <location>
        <begin position="26"/>
        <end position="44"/>
    </location>
</feature>